<reference evidence="12" key="1">
    <citation type="journal article" date="2023" name="Mol. Biol. Evol.">
        <title>Third-Generation Sequencing Reveals the Adaptive Role of the Epigenome in Three Deep-Sea Polychaetes.</title>
        <authorList>
            <person name="Perez M."/>
            <person name="Aroh O."/>
            <person name="Sun Y."/>
            <person name="Lan Y."/>
            <person name="Juniper S.K."/>
            <person name="Young C.R."/>
            <person name="Angers B."/>
            <person name="Qian P.Y."/>
        </authorList>
    </citation>
    <scope>NUCLEOTIDE SEQUENCE</scope>
    <source>
        <strain evidence="12">P08H-3</strain>
    </source>
</reference>
<keyword evidence="6" id="KW-0735">Signal-anchor</keyword>
<keyword evidence="10" id="KW-0325">Glycoprotein</keyword>
<keyword evidence="5" id="KW-0812">Transmembrane</keyword>
<keyword evidence="9" id="KW-0472">Membrane</keyword>
<keyword evidence="7" id="KW-1133">Transmembrane helix</keyword>
<dbReference type="Pfam" id="PF01762">
    <property type="entry name" value="Galactosyl_T"/>
    <property type="match status" value="1"/>
</dbReference>
<evidence type="ECO:0000256" key="6">
    <source>
        <dbReference type="ARBA" id="ARBA00022968"/>
    </source>
</evidence>
<evidence type="ECO:0000256" key="10">
    <source>
        <dbReference type="ARBA" id="ARBA00023180"/>
    </source>
</evidence>
<gene>
    <name evidence="12" type="ORF">LSH36_399g05001</name>
</gene>
<evidence type="ECO:0000256" key="5">
    <source>
        <dbReference type="ARBA" id="ARBA00022692"/>
    </source>
</evidence>
<evidence type="ECO:0000313" key="13">
    <source>
        <dbReference type="Proteomes" id="UP001208570"/>
    </source>
</evidence>
<protein>
    <recommendedName>
        <fullName evidence="11">Hexosyltransferase</fullName>
        <ecNumber evidence="11">2.4.1.-</ecNumber>
    </recommendedName>
</protein>
<dbReference type="PANTHER" id="PTHR11214:SF314">
    <property type="entry name" value="HEXOSYLTRANSFERASE"/>
    <property type="match status" value="1"/>
</dbReference>
<evidence type="ECO:0000256" key="7">
    <source>
        <dbReference type="ARBA" id="ARBA00022989"/>
    </source>
</evidence>
<dbReference type="InterPro" id="IPR002659">
    <property type="entry name" value="Glyco_trans_31"/>
</dbReference>
<evidence type="ECO:0000256" key="3">
    <source>
        <dbReference type="ARBA" id="ARBA00022676"/>
    </source>
</evidence>
<dbReference type="PANTHER" id="PTHR11214">
    <property type="entry name" value="BETA-1,3-N-ACETYLGLUCOSAMINYLTRANSFERASE"/>
    <property type="match status" value="1"/>
</dbReference>
<dbReference type="EC" id="2.4.1.-" evidence="11"/>
<evidence type="ECO:0000256" key="1">
    <source>
        <dbReference type="ARBA" id="ARBA00004323"/>
    </source>
</evidence>
<keyword evidence="4" id="KW-0808">Transferase</keyword>
<sequence length="410" mass="46931">MMMLEYTSLLREPPGLSADCDWVLDSEQRRFTAHQQVKSFLQQHPAVMKKIWDVCFLSVYVLLMLAIHTVLRLNHQSTLDGATGLGYLTNNGGRGTLRWSAASNVNRRDNQRDLHSTKGQVVIENVTGVKPFRGRRVAIENRLNAEIRTQRVEILRGPHRCRQTSYLIIVVCSAADHFRHRDIIRRTWASGGADSVESLFVVGLSEDPITNKLVKDECSLYDDMMLVNILESYGNLTLKSVAILYWMKERCHDGKYLLKVDDDTVVNVPKLVNELRRMSHRKFIMGDIIGGARPVRNKTSKWYTPEALFRSLRYPDYVSGSAYVISGDLIGPLYEATQMTPSFWLEDVFVTGMCGSRVNATLIHNSRFKSFVSFSRHSYSLSKFTVLHRVGPEQLVKLWQRHNNNNTTEF</sequence>
<comment type="subcellular location">
    <subcellularLocation>
        <location evidence="1 11">Golgi apparatus membrane</location>
        <topology evidence="1 11">Single-pass type II membrane protein</topology>
    </subcellularLocation>
</comment>
<name>A0AAD9N0J7_9ANNE</name>
<evidence type="ECO:0000256" key="8">
    <source>
        <dbReference type="ARBA" id="ARBA00023034"/>
    </source>
</evidence>
<proteinExistence type="inferred from homology"/>
<evidence type="ECO:0000256" key="4">
    <source>
        <dbReference type="ARBA" id="ARBA00022679"/>
    </source>
</evidence>
<dbReference type="FunFam" id="3.90.550.50:FF:000001">
    <property type="entry name" value="Hexosyltransferase"/>
    <property type="match status" value="1"/>
</dbReference>
<keyword evidence="13" id="KW-1185">Reference proteome</keyword>
<evidence type="ECO:0000313" key="12">
    <source>
        <dbReference type="EMBL" id="KAK2150596.1"/>
    </source>
</evidence>
<dbReference type="AlphaFoldDB" id="A0AAD9N0J7"/>
<comment type="similarity">
    <text evidence="2 11">Belongs to the glycosyltransferase 31 family.</text>
</comment>
<dbReference type="EMBL" id="JAODUP010000399">
    <property type="protein sequence ID" value="KAK2150596.1"/>
    <property type="molecule type" value="Genomic_DNA"/>
</dbReference>
<dbReference type="Proteomes" id="UP001208570">
    <property type="component" value="Unassembled WGS sequence"/>
</dbReference>
<dbReference type="GO" id="GO:0000139">
    <property type="term" value="C:Golgi membrane"/>
    <property type="evidence" value="ECO:0007669"/>
    <property type="project" value="UniProtKB-SubCell"/>
</dbReference>
<keyword evidence="3 11" id="KW-0328">Glycosyltransferase</keyword>
<accession>A0AAD9N0J7</accession>
<comment type="caution">
    <text evidence="12">The sequence shown here is derived from an EMBL/GenBank/DDBJ whole genome shotgun (WGS) entry which is preliminary data.</text>
</comment>
<organism evidence="12 13">
    <name type="scientific">Paralvinella palmiformis</name>
    <dbReference type="NCBI Taxonomy" id="53620"/>
    <lineage>
        <taxon>Eukaryota</taxon>
        <taxon>Metazoa</taxon>
        <taxon>Spiralia</taxon>
        <taxon>Lophotrochozoa</taxon>
        <taxon>Annelida</taxon>
        <taxon>Polychaeta</taxon>
        <taxon>Sedentaria</taxon>
        <taxon>Canalipalpata</taxon>
        <taxon>Terebellida</taxon>
        <taxon>Terebelliformia</taxon>
        <taxon>Alvinellidae</taxon>
        <taxon>Paralvinella</taxon>
    </lineage>
</organism>
<evidence type="ECO:0000256" key="11">
    <source>
        <dbReference type="RuleBase" id="RU363063"/>
    </source>
</evidence>
<dbReference type="GO" id="GO:0006493">
    <property type="term" value="P:protein O-linked glycosylation"/>
    <property type="evidence" value="ECO:0007669"/>
    <property type="project" value="TreeGrafter"/>
</dbReference>
<dbReference type="GO" id="GO:0016758">
    <property type="term" value="F:hexosyltransferase activity"/>
    <property type="evidence" value="ECO:0007669"/>
    <property type="project" value="InterPro"/>
</dbReference>
<evidence type="ECO:0000256" key="9">
    <source>
        <dbReference type="ARBA" id="ARBA00023136"/>
    </source>
</evidence>
<keyword evidence="8 11" id="KW-0333">Golgi apparatus</keyword>
<dbReference type="Gene3D" id="3.90.550.50">
    <property type="match status" value="1"/>
</dbReference>
<evidence type="ECO:0000256" key="2">
    <source>
        <dbReference type="ARBA" id="ARBA00008661"/>
    </source>
</evidence>